<dbReference type="AlphaFoldDB" id="A0A9P7B9N1"/>
<dbReference type="InterPro" id="IPR015421">
    <property type="entry name" value="PyrdxlP-dep_Trfase_major"/>
</dbReference>
<dbReference type="Gene3D" id="1.20.1340.10">
    <property type="entry name" value="dopa decarboxylase, N-terminal domain"/>
    <property type="match status" value="1"/>
</dbReference>
<dbReference type="PANTHER" id="PTHR11999">
    <property type="entry name" value="GROUP II PYRIDOXAL-5-PHOSPHATE DECARBOXYLASE"/>
    <property type="match status" value="1"/>
</dbReference>
<evidence type="ECO:0000313" key="6">
    <source>
        <dbReference type="EMBL" id="KAG0665819.1"/>
    </source>
</evidence>
<dbReference type="GO" id="GO:0006520">
    <property type="term" value="P:amino acid metabolic process"/>
    <property type="evidence" value="ECO:0007669"/>
    <property type="project" value="InterPro"/>
</dbReference>
<sequence>MLDVSKRRFRPRAPLSDAWQGVRAGRHSQRIFEQPCASKLSQTSDFQSTRSLVLLGIQKGRVHCRFALAESPTVDRSLSSHPGPDSIRRLQSPHVETTAGTSFLCCVLFRKAGYAAVDRICDYFENLSTYDVVPKVKPGDIAQLIGDEVPEEGEQWGNIANDFDRVILPGITHWQHPNFFAYFPANTNYECILADMYAGAVSNPGFNWLCSPACTELESKVTDWVAKLLGLDSTWCNEGKVGGGVIMGSASESCLTVCIAARERYLRMHPGTPSSDLVILATTQTHSLAAKAALILGLDFHAIETKKENDWALRGADLEEALAELQAKGKKPFILIATLGSTSTGTIDKIAEITAVTAKYPELFLHIDAAWGGVFLALPECRKEAFLDEINARASVQAEDGAICAGGEVHSFCTNLHNAAGAVSSPSTRVAFGVLSLSNTLPSTLPADLLAESRIRDRALLTTALDVTPPYLRTAQASAGLVTDYRNMSISLGRRFRSLKIWFALRSYGVAGFRAHLRKLNKLAETFEHDLLQRTKGVELFTPRRFSLVVLRVTSTDPSRNDLAYENALNARTFKLSTADHSIMLTTTIVGGEECVRVAIGSPYTEEKHVKELVDKINDLIARAREEVDAERV</sequence>
<dbReference type="InterPro" id="IPR015422">
    <property type="entry name" value="PyrdxlP-dep_Trfase_small"/>
</dbReference>
<evidence type="ECO:0000256" key="4">
    <source>
        <dbReference type="ARBA" id="ARBA00022898"/>
    </source>
</evidence>
<evidence type="ECO:0000313" key="7">
    <source>
        <dbReference type="Proteomes" id="UP000777482"/>
    </source>
</evidence>
<comment type="similarity">
    <text evidence="2">Belongs to the group II decarboxylase family.</text>
</comment>
<evidence type="ECO:0000256" key="5">
    <source>
        <dbReference type="ARBA" id="ARBA00023239"/>
    </source>
</evidence>
<evidence type="ECO:0000256" key="3">
    <source>
        <dbReference type="ARBA" id="ARBA00022793"/>
    </source>
</evidence>
<name>A0A9P7B9N1_RHOMI</name>
<dbReference type="Gene3D" id="3.40.640.10">
    <property type="entry name" value="Type I PLP-dependent aspartate aminotransferase-like (Major domain)"/>
    <property type="match status" value="1"/>
</dbReference>
<evidence type="ECO:0008006" key="8">
    <source>
        <dbReference type="Google" id="ProtNLM"/>
    </source>
</evidence>
<dbReference type="InterPro" id="IPR015424">
    <property type="entry name" value="PyrdxlP-dep_Trfase"/>
</dbReference>
<dbReference type="GO" id="GO:0019752">
    <property type="term" value="P:carboxylic acid metabolic process"/>
    <property type="evidence" value="ECO:0007669"/>
    <property type="project" value="InterPro"/>
</dbReference>
<dbReference type="InterPro" id="IPR010977">
    <property type="entry name" value="Aromatic_deC"/>
</dbReference>
<keyword evidence="4" id="KW-0663">Pyridoxal phosphate</keyword>
<dbReference type="PRINTS" id="PR00800">
    <property type="entry name" value="YHDCRBOXLASE"/>
</dbReference>
<gene>
    <name evidence="6" type="ORF">C6P46_005913</name>
</gene>
<dbReference type="InterPro" id="IPR002129">
    <property type="entry name" value="PyrdxlP-dep_de-COase"/>
</dbReference>
<dbReference type="PANTHER" id="PTHR11999:SF70">
    <property type="entry name" value="MIP05841P"/>
    <property type="match status" value="1"/>
</dbReference>
<dbReference type="Pfam" id="PF00282">
    <property type="entry name" value="Pyridoxal_deC"/>
    <property type="match status" value="2"/>
</dbReference>
<dbReference type="OrthoDB" id="639767at2759"/>
<dbReference type="GO" id="GO:0005737">
    <property type="term" value="C:cytoplasm"/>
    <property type="evidence" value="ECO:0007669"/>
    <property type="project" value="TreeGrafter"/>
</dbReference>
<organism evidence="6 7">
    <name type="scientific">Rhodotorula mucilaginosa</name>
    <name type="common">Yeast</name>
    <name type="synonym">Rhodotorula rubra</name>
    <dbReference type="NCBI Taxonomy" id="5537"/>
    <lineage>
        <taxon>Eukaryota</taxon>
        <taxon>Fungi</taxon>
        <taxon>Dikarya</taxon>
        <taxon>Basidiomycota</taxon>
        <taxon>Pucciniomycotina</taxon>
        <taxon>Microbotryomycetes</taxon>
        <taxon>Sporidiobolales</taxon>
        <taxon>Sporidiobolaceae</taxon>
        <taxon>Rhodotorula</taxon>
    </lineage>
</organism>
<dbReference type="Gene3D" id="3.90.1150.10">
    <property type="entry name" value="Aspartate Aminotransferase, domain 1"/>
    <property type="match status" value="1"/>
</dbReference>
<keyword evidence="3" id="KW-0210">Decarboxylase</keyword>
<proteinExistence type="inferred from homology"/>
<dbReference type="GO" id="GO:0030170">
    <property type="term" value="F:pyridoxal phosphate binding"/>
    <property type="evidence" value="ECO:0007669"/>
    <property type="project" value="InterPro"/>
</dbReference>
<comment type="caution">
    <text evidence="6">The sequence shown here is derived from an EMBL/GenBank/DDBJ whole genome shotgun (WGS) entry which is preliminary data.</text>
</comment>
<dbReference type="EMBL" id="PUHQ01000007">
    <property type="protein sequence ID" value="KAG0665819.1"/>
    <property type="molecule type" value="Genomic_DNA"/>
</dbReference>
<dbReference type="GO" id="GO:0016831">
    <property type="term" value="F:carboxy-lyase activity"/>
    <property type="evidence" value="ECO:0007669"/>
    <property type="project" value="UniProtKB-KW"/>
</dbReference>
<keyword evidence="5" id="KW-0456">Lyase</keyword>
<dbReference type="SUPFAM" id="SSF53383">
    <property type="entry name" value="PLP-dependent transferases"/>
    <property type="match status" value="1"/>
</dbReference>
<reference evidence="6 7" key="1">
    <citation type="submission" date="2020-11" db="EMBL/GenBank/DDBJ databases">
        <title>Kefir isolates.</title>
        <authorList>
            <person name="Marcisauskas S."/>
            <person name="Kim Y."/>
            <person name="Blasche S."/>
        </authorList>
    </citation>
    <scope>NUCLEOTIDE SEQUENCE [LARGE SCALE GENOMIC DNA]</scope>
    <source>
        <strain evidence="6 7">KR</strain>
    </source>
</reference>
<accession>A0A9P7B9N1</accession>
<keyword evidence="7" id="KW-1185">Reference proteome</keyword>
<dbReference type="Proteomes" id="UP000777482">
    <property type="component" value="Unassembled WGS sequence"/>
</dbReference>
<comment type="cofactor">
    <cofactor evidence="1">
        <name>pyridoxal 5'-phosphate</name>
        <dbReference type="ChEBI" id="CHEBI:597326"/>
    </cofactor>
</comment>
<protein>
    <recommendedName>
        <fullName evidence="8">Pyridoxal phosphate-dependent transferase</fullName>
    </recommendedName>
</protein>
<evidence type="ECO:0000256" key="1">
    <source>
        <dbReference type="ARBA" id="ARBA00001933"/>
    </source>
</evidence>
<evidence type="ECO:0000256" key="2">
    <source>
        <dbReference type="ARBA" id="ARBA00009533"/>
    </source>
</evidence>